<dbReference type="SUPFAM" id="SSF53335">
    <property type="entry name" value="S-adenosyl-L-methionine-dependent methyltransferases"/>
    <property type="match status" value="1"/>
</dbReference>
<dbReference type="GeneID" id="7453399"/>
<dbReference type="HOGENOM" id="CLU_779632_0_0_1"/>
<evidence type="ECO:0000256" key="3">
    <source>
        <dbReference type="ARBA" id="ARBA00022853"/>
    </source>
</evidence>
<evidence type="ECO:0000313" key="8">
    <source>
        <dbReference type="EMBL" id="EED96600.1"/>
    </source>
</evidence>
<dbReference type="Pfam" id="PF08123">
    <property type="entry name" value="DOT1"/>
    <property type="match status" value="1"/>
</dbReference>
<reference evidence="8 9" key="1">
    <citation type="journal article" date="2004" name="Science">
        <title>The genome of the diatom Thalassiosira pseudonana: ecology, evolution, and metabolism.</title>
        <authorList>
            <person name="Armbrust E.V."/>
            <person name="Berges J.A."/>
            <person name="Bowler C."/>
            <person name="Green B.R."/>
            <person name="Martinez D."/>
            <person name="Putnam N.H."/>
            <person name="Zhou S."/>
            <person name="Allen A.E."/>
            <person name="Apt K.E."/>
            <person name="Bechner M."/>
            <person name="Brzezinski M.A."/>
            <person name="Chaal B.K."/>
            <person name="Chiovitti A."/>
            <person name="Davis A.K."/>
            <person name="Demarest M.S."/>
            <person name="Detter J.C."/>
            <person name="Glavina T."/>
            <person name="Goodstein D."/>
            <person name="Hadi M.Z."/>
            <person name="Hellsten U."/>
            <person name="Hildebrand M."/>
            <person name="Jenkins B.D."/>
            <person name="Jurka J."/>
            <person name="Kapitonov V.V."/>
            <person name="Kroger N."/>
            <person name="Lau W.W."/>
            <person name="Lane T.W."/>
            <person name="Larimer F.W."/>
            <person name="Lippmeier J.C."/>
            <person name="Lucas S."/>
            <person name="Medina M."/>
            <person name="Montsant A."/>
            <person name="Obornik M."/>
            <person name="Parker M.S."/>
            <person name="Palenik B."/>
            <person name="Pazour G.J."/>
            <person name="Richardson P.M."/>
            <person name="Rynearson T.A."/>
            <person name="Saito M.A."/>
            <person name="Schwartz D.C."/>
            <person name="Thamatrakoln K."/>
            <person name="Valentin K."/>
            <person name="Vardi A."/>
            <person name="Wilkerson F.P."/>
            <person name="Rokhsar D.S."/>
        </authorList>
    </citation>
    <scope>NUCLEOTIDE SEQUENCE [LARGE SCALE GENOMIC DNA]</scope>
    <source>
        <strain evidence="8 9">CCMP1335</strain>
    </source>
</reference>
<evidence type="ECO:0000256" key="1">
    <source>
        <dbReference type="ARBA" id="ARBA00012190"/>
    </source>
</evidence>
<reference evidence="8 9" key="2">
    <citation type="journal article" date="2008" name="Nature">
        <title>The Phaeodactylum genome reveals the evolutionary history of diatom genomes.</title>
        <authorList>
            <person name="Bowler C."/>
            <person name="Allen A.E."/>
            <person name="Badger J.H."/>
            <person name="Grimwood J."/>
            <person name="Jabbari K."/>
            <person name="Kuo A."/>
            <person name="Maheswari U."/>
            <person name="Martens C."/>
            <person name="Maumus F."/>
            <person name="Otillar R.P."/>
            <person name="Rayko E."/>
            <person name="Salamov A."/>
            <person name="Vandepoele K."/>
            <person name="Beszteri B."/>
            <person name="Gruber A."/>
            <person name="Heijde M."/>
            <person name="Katinka M."/>
            <person name="Mock T."/>
            <person name="Valentin K."/>
            <person name="Verret F."/>
            <person name="Berges J.A."/>
            <person name="Brownlee C."/>
            <person name="Cadoret J.P."/>
            <person name="Chiovitti A."/>
            <person name="Choi C.J."/>
            <person name="Coesel S."/>
            <person name="De Martino A."/>
            <person name="Detter J.C."/>
            <person name="Durkin C."/>
            <person name="Falciatore A."/>
            <person name="Fournet J."/>
            <person name="Haruta M."/>
            <person name="Huysman M.J."/>
            <person name="Jenkins B.D."/>
            <person name="Jiroutova K."/>
            <person name="Jorgensen R.E."/>
            <person name="Joubert Y."/>
            <person name="Kaplan A."/>
            <person name="Kroger N."/>
            <person name="Kroth P.G."/>
            <person name="La Roche J."/>
            <person name="Lindquist E."/>
            <person name="Lommer M."/>
            <person name="Martin-Jezequel V."/>
            <person name="Lopez P.J."/>
            <person name="Lucas S."/>
            <person name="Mangogna M."/>
            <person name="McGinnis K."/>
            <person name="Medlin L.K."/>
            <person name="Montsant A."/>
            <person name="Oudot-Le Secq M.P."/>
            <person name="Napoli C."/>
            <person name="Obornik M."/>
            <person name="Parker M.S."/>
            <person name="Petit J.L."/>
            <person name="Porcel B.M."/>
            <person name="Poulsen N."/>
            <person name="Robison M."/>
            <person name="Rychlewski L."/>
            <person name="Rynearson T.A."/>
            <person name="Schmutz J."/>
            <person name="Shapiro H."/>
            <person name="Siaut M."/>
            <person name="Stanley M."/>
            <person name="Sussman M.R."/>
            <person name="Taylor A.R."/>
            <person name="Vardi A."/>
            <person name="von Dassow P."/>
            <person name="Vyverman W."/>
            <person name="Willis A."/>
            <person name="Wyrwicz L.S."/>
            <person name="Rokhsar D.S."/>
            <person name="Weissenbach J."/>
            <person name="Armbrust E.V."/>
            <person name="Green B.R."/>
            <person name="Van de Peer Y."/>
            <person name="Grigoriev I.V."/>
        </authorList>
    </citation>
    <scope>NUCLEOTIDE SEQUENCE [LARGE SCALE GENOMIC DNA]</scope>
    <source>
        <strain evidence="8 9">CCMP1335</strain>
    </source>
</reference>
<dbReference type="RefSeq" id="XP_002286959.1">
    <property type="nucleotide sequence ID" value="XM_002286923.1"/>
</dbReference>
<dbReference type="EC" id="2.1.1.360" evidence="1"/>
<evidence type="ECO:0000256" key="2">
    <source>
        <dbReference type="ARBA" id="ARBA00020987"/>
    </source>
</evidence>
<dbReference type="KEGG" id="tps:THAPSDRAFT_1744"/>
<name>B8BRT8_THAPS</name>
<dbReference type="Gene3D" id="3.40.50.150">
    <property type="entry name" value="Vaccinia Virus protein VP39"/>
    <property type="match status" value="1"/>
</dbReference>
<gene>
    <name evidence="8" type="ORF">THAPSDRAFT_1744</name>
</gene>
<dbReference type="PANTHER" id="PTHR21451">
    <property type="entry name" value="HISTONE H3 METHYLTRANSFERASE"/>
    <property type="match status" value="1"/>
</dbReference>
<feature type="domain" description="DOT1" evidence="7">
    <location>
        <begin position="135"/>
        <end position="304"/>
    </location>
</feature>
<evidence type="ECO:0000259" key="7">
    <source>
        <dbReference type="Pfam" id="PF08123"/>
    </source>
</evidence>
<protein>
    <recommendedName>
        <fullName evidence="2">Histone-lysine N-methyltransferase, H3 lysine-79 specific</fullName>
        <ecNumber evidence="1">2.1.1.360</ecNumber>
    </recommendedName>
    <alternativeName>
        <fullName evidence="4">Histone H3-K79 methyltransferase</fullName>
    </alternativeName>
</protein>
<dbReference type="STRING" id="35128.B8BRT8"/>
<dbReference type="InterPro" id="IPR025789">
    <property type="entry name" value="DOT1_dom"/>
</dbReference>
<dbReference type="InParanoid" id="B8BRT8"/>
<dbReference type="GO" id="GO:0051726">
    <property type="term" value="P:regulation of cell cycle"/>
    <property type="evidence" value="ECO:0007669"/>
    <property type="project" value="InterPro"/>
</dbReference>
<keyword evidence="6" id="KW-0732">Signal</keyword>
<evidence type="ECO:0000313" key="9">
    <source>
        <dbReference type="Proteomes" id="UP000001449"/>
    </source>
</evidence>
<dbReference type="OMA" id="CFSEDML"/>
<dbReference type="InterPro" id="IPR029063">
    <property type="entry name" value="SAM-dependent_MTases_sf"/>
</dbReference>
<dbReference type="Proteomes" id="UP000001449">
    <property type="component" value="Chromosome 1"/>
</dbReference>
<dbReference type="InterPro" id="IPR030445">
    <property type="entry name" value="H3-K79_meTrfase"/>
</dbReference>
<dbReference type="PaxDb" id="35128-Thaps1744"/>
<dbReference type="PANTHER" id="PTHR21451:SF19">
    <property type="entry name" value="ACTIVATED IN BLOCKED UNFOLDED PROTEIN RESPONSE"/>
    <property type="match status" value="1"/>
</dbReference>
<dbReference type="eggNOG" id="ENOG502T46F">
    <property type="taxonomic scope" value="Eukaryota"/>
</dbReference>
<dbReference type="GO" id="GO:0140956">
    <property type="term" value="F:histone H3K79 trimethyltransferase activity"/>
    <property type="evidence" value="ECO:0007669"/>
    <property type="project" value="UniProtKB-EC"/>
</dbReference>
<keyword evidence="3" id="KW-0156">Chromatin regulator</keyword>
<proteinExistence type="predicted"/>
<accession>B8BRT8</accession>
<dbReference type="EMBL" id="CM000638">
    <property type="protein sequence ID" value="EED96600.1"/>
    <property type="molecule type" value="Genomic_DNA"/>
</dbReference>
<keyword evidence="9" id="KW-1185">Reference proteome</keyword>
<evidence type="ECO:0000256" key="6">
    <source>
        <dbReference type="SAM" id="SignalP"/>
    </source>
</evidence>
<evidence type="ECO:0000256" key="5">
    <source>
        <dbReference type="ARBA" id="ARBA00047770"/>
    </source>
</evidence>
<evidence type="ECO:0000256" key="4">
    <source>
        <dbReference type="ARBA" id="ARBA00029821"/>
    </source>
</evidence>
<organism evidence="8 9">
    <name type="scientific">Thalassiosira pseudonana</name>
    <name type="common">Marine diatom</name>
    <name type="synonym">Cyclotella nana</name>
    <dbReference type="NCBI Taxonomy" id="35128"/>
    <lineage>
        <taxon>Eukaryota</taxon>
        <taxon>Sar</taxon>
        <taxon>Stramenopiles</taxon>
        <taxon>Ochrophyta</taxon>
        <taxon>Bacillariophyta</taxon>
        <taxon>Coscinodiscophyceae</taxon>
        <taxon>Thalassiosirophycidae</taxon>
        <taxon>Thalassiosirales</taxon>
        <taxon>Thalassiosiraceae</taxon>
        <taxon>Thalassiosira</taxon>
    </lineage>
</organism>
<dbReference type="AlphaFoldDB" id="B8BRT8"/>
<feature type="signal peptide" evidence="6">
    <location>
        <begin position="1"/>
        <end position="20"/>
    </location>
</feature>
<feature type="chain" id="PRO_5002868529" description="Histone-lysine N-methyltransferase, H3 lysine-79 specific" evidence="6">
    <location>
        <begin position="21"/>
        <end position="356"/>
    </location>
</feature>
<sequence length="356" mass="39608">MNLAIRIAAAILSVPPDVLAPMVCRSRWICEYASDEPCCLTCTHLSITLNHPRPTSTLIFQVPMIAPPPQNQLEMQLRDEIDSVLSGSCCTASNDAPLFAISQSESKFVDCQSGLPSVSTDGDLFARSKDDIKPSPSTYGEVTMLGSRQLFHHMGLASSSSYKQGNERDYQFYDLGSGGGRLVIQSHLELPHLSRSVGIELSSSRHSIAMQTWEELEQSGNAERIRRFAKKAWGKEDDDFNDMPSIELHEGDLFKLDISKATHIYVSSLCFSEDMLERLVEKVESEAISLQILASLRLLPLQRKDQCIDGDEAAMCGKKRLVQLGVNPWMEFVEMSWTKARGDGCPVYFYSATKLT</sequence>
<comment type="catalytic activity">
    <reaction evidence="5">
        <text>L-lysyl(79)-[histone H3] + 3 S-adenosyl-L-methionine = N(6),N(6),N(6)-trimethyl-L-lysyl(79)-[histone H3] + 3 S-adenosyl-L-homocysteine + 3 H(+)</text>
        <dbReference type="Rhea" id="RHEA:60328"/>
        <dbReference type="Rhea" id="RHEA-COMP:15549"/>
        <dbReference type="Rhea" id="RHEA-COMP:15552"/>
        <dbReference type="ChEBI" id="CHEBI:15378"/>
        <dbReference type="ChEBI" id="CHEBI:29969"/>
        <dbReference type="ChEBI" id="CHEBI:57856"/>
        <dbReference type="ChEBI" id="CHEBI:59789"/>
        <dbReference type="ChEBI" id="CHEBI:61961"/>
        <dbReference type="EC" id="2.1.1.360"/>
    </reaction>
</comment>